<dbReference type="OrthoDB" id="267854at2"/>
<dbReference type="Proteomes" id="UP000319143">
    <property type="component" value="Unassembled WGS sequence"/>
</dbReference>
<keyword evidence="2" id="KW-0732">Signal</keyword>
<organism evidence="3 4">
    <name type="scientific">Novipirellula artificiosorum</name>
    <dbReference type="NCBI Taxonomy" id="2528016"/>
    <lineage>
        <taxon>Bacteria</taxon>
        <taxon>Pseudomonadati</taxon>
        <taxon>Planctomycetota</taxon>
        <taxon>Planctomycetia</taxon>
        <taxon>Pirellulales</taxon>
        <taxon>Pirellulaceae</taxon>
        <taxon>Novipirellula</taxon>
    </lineage>
</organism>
<feature type="chain" id="PRO_5022943990" evidence="2">
    <location>
        <begin position="24"/>
        <end position="311"/>
    </location>
</feature>
<dbReference type="RefSeq" id="WP_146526179.1">
    <property type="nucleotide sequence ID" value="NZ_SJPV01000003.1"/>
</dbReference>
<evidence type="ECO:0000313" key="3">
    <source>
        <dbReference type="EMBL" id="TWU39407.1"/>
    </source>
</evidence>
<evidence type="ECO:0000256" key="1">
    <source>
        <dbReference type="SAM" id="MobiDB-lite"/>
    </source>
</evidence>
<feature type="compositionally biased region" description="Pro residues" evidence="1">
    <location>
        <begin position="276"/>
        <end position="292"/>
    </location>
</feature>
<dbReference type="AlphaFoldDB" id="A0A5C6DU22"/>
<feature type="signal peptide" evidence="2">
    <location>
        <begin position="1"/>
        <end position="23"/>
    </location>
</feature>
<accession>A0A5C6DU22</accession>
<sequence length="311" mass="33786" precursor="true">MLVRMFTCCIVASMSAISGQAVAQVHLHGGHVQPHIDHHDHVIQDSHGHNIGVQHHDVLHGGSHGIGSPIISGGHIDHHDHVIQDSHGHNIGVQHHDVVHQGWSHVVPSNIHGHSPGQYYVQGNQYFYSPSPAAVNGGRYTSAKPAVVPFGGFNQTEDLSGRLETLLNDLLLDLHYNYRHNRGFAETYGEAYQLLDVAKYIHAAEHNNDRQAMRSKLGGTDQLFHHVQEDVRGWSRHHQRQIGQLGIITKMELIEATLHHLMNDVGVSGAEGGPQQAPPPASGPEQAPPPPGYSTQGNASLGHSAPPPTLP</sequence>
<keyword evidence="4" id="KW-1185">Reference proteome</keyword>
<protein>
    <submittedName>
        <fullName evidence="3">Uncharacterized protein</fullName>
    </submittedName>
</protein>
<reference evidence="3 4" key="1">
    <citation type="submission" date="2019-02" db="EMBL/GenBank/DDBJ databases">
        <title>Deep-cultivation of Planctomycetes and their phenomic and genomic characterization uncovers novel biology.</title>
        <authorList>
            <person name="Wiegand S."/>
            <person name="Jogler M."/>
            <person name="Boedeker C."/>
            <person name="Pinto D."/>
            <person name="Vollmers J."/>
            <person name="Rivas-Marin E."/>
            <person name="Kohn T."/>
            <person name="Peeters S.H."/>
            <person name="Heuer A."/>
            <person name="Rast P."/>
            <person name="Oberbeckmann S."/>
            <person name="Bunk B."/>
            <person name="Jeske O."/>
            <person name="Meyerdierks A."/>
            <person name="Storesund J.E."/>
            <person name="Kallscheuer N."/>
            <person name="Luecker S."/>
            <person name="Lage O.M."/>
            <person name="Pohl T."/>
            <person name="Merkel B.J."/>
            <person name="Hornburger P."/>
            <person name="Mueller R.-W."/>
            <person name="Bruemmer F."/>
            <person name="Labrenz M."/>
            <person name="Spormann A.M."/>
            <person name="Op Den Camp H."/>
            <person name="Overmann J."/>
            <person name="Amann R."/>
            <person name="Jetten M.S.M."/>
            <person name="Mascher T."/>
            <person name="Medema M.H."/>
            <person name="Devos D.P."/>
            <person name="Kaster A.-K."/>
            <person name="Ovreas L."/>
            <person name="Rohde M."/>
            <person name="Galperin M.Y."/>
            <person name="Jogler C."/>
        </authorList>
    </citation>
    <scope>NUCLEOTIDE SEQUENCE [LARGE SCALE GENOMIC DNA]</scope>
    <source>
        <strain evidence="3 4">Poly41</strain>
    </source>
</reference>
<gene>
    <name evidence="3" type="ORF">Poly41_22310</name>
</gene>
<proteinExistence type="predicted"/>
<feature type="region of interest" description="Disordered" evidence="1">
    <location>
        <begin position="265"/>
        <end position="311"/>
    </location>
</feature>
<evidence type="ECO:0000256" key="2">
    <source>
        <dbReference type="SAM" id="SignalP"/>
    </source>
</evidence>
<name>A0A5C6DU22_9BACT</name>
<comment type="caution">
    <text evidence="3">The sequence shown here is derived from an EMBL/GenBank/DDBJ whole genome shotgun (WGS) entry which is preliminary data.</text>
</comment>
<evidence type="ECO:0000313" key="4">
    <source>
        <dbReference type="Proteomes" id="UP000319143"/>
    </source>
</evidence>
<dbReference type="EMBL" id="SJPV01000003">
    <property type="protein sequence ID" value="TWU39407.1"/>
    <property type="molecule type" value="Genomic_DNA"/>
</dbReference>